<proteinExistence type="predicted"/>
<dbReference type="Proteomes" id="UP000663852">
    <property type="component" value="Unassembled WGS sequence"/>
</dbReference>
<keyword evidence="1" id="KW-0732">Signal</keyword>
<dbReference type="EMBL" id="CAJNOJ010000447">
    <property type="protein sequence ID" value="CAF1451555.1"/>
    <property type="molecule type" value="Genomic_DNA"/>
</dbReference>
<evidence type="ECO:0000313" key="4">
    <source>
        <dbReference type="EMBL" id="CAF1451555.1"/>
    </source>
</evidence>
<sequence>MKYILISLLIVLSLNVGKIAAFNARFTFNSFVRDPPPASNVTVNATWVFIREVNVTLVRMTISNLQSSQYAALGLGQNQSMGEAHVFVCKRFANNSIVIQRFINPEGHHPPVPAGSEQGGVFTPLPSKFIDGNVICQFSLSDFAPETLKQLDTLRPLSPTAKYHPLFAVGRLNSTGDAQYHNGREPQSSLVQLNENQNLMFRENATKPFAAHSMTKNKKNTGIFLHE</sequence>
<evidence type="ECO:0000313" key="3">
    <source>
        <dbReference type="EMBL" id="CAF1329372.1"/>
    </source>
</evidence>
<feature type="chain" id="PRO_5035686830" description="DOMON domain-containing protein" evidence="1">
    <location>
        <begin position="22"/>
        <end position="227"/>
    </location>
</feature>
<evidence type="ECO:0000256" key="1">
    <source>
        <dbReference type="SAM" id="SignalP"/>
    </source>
</evidence>
<dbReference type="PROSITE" id="PS50836">
    <property type="entry name" value="DOMON"/>
    <property type="match status" value="1"/>
</dbReference>
<dbReference type="InterPro" id="IPR005018">
    <property type="entry name" value="DOMON_domain"/>
</dbReference>
<gene>
    <name evidence="4" type="ORF">EDS130_LOCUS39551</name>
    <name evidence="3" type="ORF">XAT740_LOCUS30348</name>
</gene>
<evidence type="ECO:0000259" key="2">
    <source>
        <dbReference type="PROSITE" id="PS50836"/>
    </source>
</evidence>
<keyword evidence="5" id="KW-1185">Reference proteome</keyword>
<evidence type="ECO:0000313" key="5">
    <source>
        <dbReference type="Proteomes" id="UP000663828"/>
    </source>
</evidence>
<organism evidence="3 5">
    <name type="scientific">Adineta ricciae</name>
    <name type="common">Rotifer</name>
    <dbReference type="NCBI Taxonomy" id="249248"/>
    <lineage>
        <taxon>Eukaryota</taxon>
        <taxon>Metazoa</taxon>
        <taxon>Spiralia</taxon>
        <taxon>Gnathifera</taxon>
        <taxon>Rotifera</taxon>
        <taxon>Eurotatoria</taxon>
        <taxon>Bdelloidea</taxon>
        <taxon>Adinetida</taxon>
        <taxon>Adinetidae</taxon>
        <taxon>Adineta</taxon>
    </lineage>
</organism>
<protein>
    <recommendedName>
        <fullName evidence="2">DOMON domain-containing protein</fullName>
    </recommendedName>
</protein>
<accession>A0A815FR91</accession>
<dbReference type="OrthoDB" id="9995662at2759"/>
<reference evidence="3" key="1">
    <citation type="submission" date="2021-02" db="EMBL/GenBank/DDBJ databases">
        <authorList>
            <person name="Nowell W R."/>
        </authorList>
    </citation>
    <scope>NUCLEOTIDE SEQUENCE</scope>
</reference>
<comment type="caution">
    <text evidence="3">The sequence shown here is derived from an EMBL/GenBank/DDBJ whole genome shotgun (WGS) entry which is preliminary data.</text>
</comment>
<dbReference type="AlphaFoldDB" id="A0A815FR91"/>
<feature type="signal peptide" evidence="1">
    <location>
        <begin position="1"/>
        <end position="21"/>
    </location>
</feature>
<dbReference type="Proteomes" id="UP000663828">
    <property type="component" value="Unassembled WGS sequence"/>
</dbReference>
<feature type="domain" description="DOMON" evidence="2">
    <location>
        <begin position="41"/>
        <end position="170"/>
    </location>
</feature>
<name>A0A815FR91_ADIRI</name>
<dbReference type="EMBL" id="CAJNOR010002698">
    <property type="protein sequence ID" value="CAF1329372.1"/>
    <property type="molecule type" value="Genomic_DNA"/>
</dbReference>